<dbReference type="InterPro" id="IPR029044">
    <property type="entry name" value="Nucleotide-diphossugar_trans"/>
</dbReference>
<evidence type="ECO:0000313" key="4">
    <source>
        <dbReference type="Proteomes" id="UP000001946"/>
    </source>
</evidence>
<dbReference type="InterPro" id="IPR034683">
    <property type="entry name" value="IspD/TarI"/>
</dbReference>
<dbReference type="PANTHER" id="PTHR43015">
    <property type="entry name" value="D-RIBITOL-5-PHOSPHATE CYTIDYLYLTRANSFERASE"/>
    <property type="match status" value="1"/>
</dbReference>
<proteinExistence type="predicted"/>
<evidence type="ECO:0000256" key="1">
    <source>
        <dbReference type="ARBA" id="ARBA00022679"/>
    </source>
</evidence>
<dbReference type="InterPro" id="IPR018294">
    <property type="entry name" value="ISPD_synthase_CS"/>
</dbReference>
<dbReference type="CDD" id="cd02516">
    <property type="entry name" value="CDP-ME_synthetase"/>
    <property type="match status" value="1"/>
</dbReference>
<dbReference type="KEGG" id="dsy:DSY3011"/>
<dbReference type="GO" id="GO:0070567">
    <property type="term" value="F:cytidylyltransferase activity"/>
    <property type="evidence" value="ECO:0007669"/>
    <property type="project" value="InterPro"/>
</dbReference>
<dbReference type="PROSITE" id="PS01295">
    <property type="entry name" value="ISPD"/>
    <property type="match status" value="1"/>
</dbReference>
<gene>
    <name evidence="3" type="ordered locus">DSY3011</name>
</gene>
<evidence type="ECO:0008006" key="5">
    <source>
        <dbReference type="Google" id="ProtNLM"/>
    </source>
</evidence>
<accession>Q24T42</accession>
<dbReference type="GO" id="GO:0005829">
    <property type="term" value="C:cytosol"/>
    <property type="evidence" value="ECO:0007669"/>
    <property type="project" value="TreeGrafter"/>
</dbReference>
<dbReference type="EMBL" id="AP008230">
    <property type="protein sequence ID" value="BAE84800.1"/>
    <property type="molecule type" value="Genomic_DNA"/>
</dbReference>
<dbReference type="Pfam" id="PF01128">
    <property type="entry name" value="IspD"/>
    <property type="match status" value="1"/>
</dbReference>
<evidence type="ECO:0000313" key="3">
    <source>
        <dbReference type="EMBL" id="BAE84800.1"/>
    </source>
</evidence>
<dbReference type="Gene3D" id="3.90.550.10">
    <property type="entry name" value="Spore Coat Polysaccharide Biosynthesis Protein SpsA, Chain A"/>
    <property type="match status" value="1"/>
</dbReference>
<keyword evidence="4" id="KW-1185">Reference proteome</keyword>
<organism evidence="3 4">
    <name type="scientific">Desulfitobacterium hafniense (strain Y51)</name>
    <dbReference type="NCBI Taxonomy" id="138119"/>
    <lineage>
        <taxon>Bacteria</taxon>
        <taxon>Bacillati</taxon>
        <taxon>Bacillota</taxon>
        <taxon>Clostridia</taxon>
        <taxon>Eubacteriales</taxon>
        <taxon>Desulfitobacteriaceae</taxon>
        <taxon>Desulfitobacterium</taxon>
    </lineage>
</organism>
<dbReference type="SUPFAM" id="SSF53448">
    <property type="entry name" value="Nucleotide-diphospho-sugar transferases"/>
    <property type="match status" value="1"/>
</dbReference>
<name>Q24T42_DESHY</name>
<dbReference type="Proteomes" id="UP000001946">
    <property type="component" value="Chromosome"/>
</dbReference>
<dbReference type="HOGENOM" id="CLU_061281_2_3_9"/>
<dbReference type="RefSeq" id="WP_011460780.1">
    <property type="nucleotide sequence ID" value="NC_007907.1"/>
</dbReference>
<keyword evidence="1" id="KW-0808">Transferase</keyword>
<reference evidence="3 4" key="1">
    <citation type="journal article" date="2006" name="J. Bacteriol.">
        <title>Complete genome sequence of the dehalorespiring bacterium Desulfitobacterium hafniense Y51 and comparison with Dehalococcoides ethenogenes 195.</title>
        <authorList>
            <person name="Nonaka H."/>
            <person name="Keresztes G."/>
            <person name="Shinoda Y."/>
            <person name="Ikenaga Y."/>
            <person name="Abe M."/>
            <person name="Naito K."/>
            <person name="Inatomi K."/>
            <person name="Furukawa K."/>
            <person name="Inui M."/>
            <person name="Yukawa H."/>
        </authorList>
    </citation>
    <scope>NUCLEOTIDE SEQUENCE [LARGE SCALE GENOMIC DNA]</scope>
    <source>
        <strain evidence="3 4">Y51</strain>
    </source>
</reference>
<dbReference type="GO" id="GO:0008299">
    <property type="term" value="P:isoprenoid biosynthetic process"/>
    <property type="evidence" value="ECO:0007669"/>
    <property type="project" value="InterPro"/>
</dbReference>
<sequence length="226" mass="25145">MNAGIVLAGGTGSRMPNLGMPKQFAKICGRQMIDYCLQAFDQCVDIDKVVVVAADEWRDHIPRMNKFFVFAQPGCTRQQSIFNALVTLEKTLRPQDLVVVHDAARPLVTAEDLSCCVRMADGYDGAMPVLGLRDTVYQSRNGKTITALLNRDELFAGQAPECYAYGKYLNAHRKLSPDKLAVLRGSSEIAFKSGMSIRLYPGNPRNIKITDEIDLGYLEYLVQSFK</sequence>
<dbReference type="PANTHER" id="PTHR43015:SF1">
    <property type="entry name" value="D-RIBITOL-5-PHOSPHATE CYTIDYLYLTRANSFERASE"/>
    <property type="match status" value="1"/>
</dbReference>
<dbReference type="STRING" id="138119.DSY3011"/>
<dbReference type="eggNOG" id="COG1211">
    <property type="taxonomic scope" value="Bacteria"/>
</dbReference>
<protein>
    <recommendedName>
        <fullName evidence="5">2-C-methyl-D-erythritol 4-phosphate cytidylyltransferase</fullName>
    </recommendedName>
</protein>
<evidence type="ECO:0000256" key="2">
    <source>
        <dbReference type="ARBA" id="ARBA00022695"/>
    </source>
</evidence>
<dbReference type="AlphaFoldDB" id="Q24T42"/>
<keyword evidence="2" id="KW-0548">Nucleotidyltransferase</keyword>